<dbReference type="RefSeq" id="WP_341373673.1">
    <property type="nucleotide sequence ID" value="NZ_JBBUTF010000006.1"/>
</dbReference>
<feature type="region of interest" description="Disordered" evidence="1">
    <location>
        <begin position="33"/>
        <end position="54"/>
    </location>
</feature>
<dbReference type="Gene3D" id="3.10.450.50">
    <property type="match status" value="1"/>
</dbReference>
<gene>
    <name evidence="3" type="ORF">AACH11_07930</name>
</gene>
<dbReference type="PANTHER" id="PTHR38436">
    <property type="entry name" value="POLYKETIDE CYCLASE SNOAL-LIKE DOMAIN"/>
    <property type="match status" value="1"/>
</dbReference>
<reference evidence="3 4" key="1">
    <citation type="submission" date="2024-04" db="EMBL/GenBank/DDBJ databases">
        <title>Novel species of the genus Ideonella isolated from streams.</title>
        <authorList>
            <person name="Lu H."/>
        </authorList>
    </citation>
    <scope>NUCLEOTIDE SEQUENCE [LARGE SCALE GENOMIC DNA]</scope>
    <source>
        <strain evidence="3 4">BYS139W</strain>
    </source>
</reference>
<protein>
    <submittedName>
        <fullName evidence="3">Ester cyclase</fullName>
    </submittedName>
</protein>
<sequence length="197" mass="21749">MIHRTLGRRGSRLTSLLGTALLAAAAAAAAPAAHAQSLAEHPPTPAPKHEKQTPQVERLLKKFDTLDFDVFSNQKWDRLHESHAKDIVVTWPDGHETRGVDRHIDDLKAMFVFAPDIAIQTHPVRFGSGSWTSVTGVMTGTFTRPMPLPDGGSIAPTGQRFAIGMATIGHWKNGQMDHEWLFWDNQDFMKQLGLAGR</sequence>
<feature type="signal peptide" evidence="2">
    <location>
        <begin position="1"/>
        <end position="35"/>
    </location>
</feature>
<dbReference type="SUPFAM" id="SSF54427">
    <property type="entry name" value="NTF2-like"/>
    <property type="match status" value="1"/>
</dbReference>
<evidence type="ECO:0000256" key="2">
    <source>
        <dbReference type="SAM" id="SignalP"/>
    </source>
</evidence>
<comment type="caution">
    <text evidence="3">The sequence shown here is derived from an EMBL/GenBank/DDBJ whole genome shotgun (WGS) entry which is preliminary data.</text>
</comment>
<name>A0ABU9B7N4_9BURK</name>
<dbReference type="InterPro" id="IPR006311">
    <property type="entry name" value="TAT_signal"/>
</dbReference>
<evidence type="ECO:0000313" key="3">
    <source>
        <dbReference type="EMBL" id="MEK8025887.1"/>
    </source>
</evidence>
<dbReference type="PANTHER" id="PTHR38436:SF1">
    <property type="entry name" value="ESTER CYCLASE"/>
    <property type="match status" value="1"/>
</dbReference>
<dbReference type="InterPro" id="IPR032710">
    <property type="entry name" value="NTF2-like_dom_sf"/>
</dbReference>
<organism evidence="3 4">
    <name type="scientific">Pseudaquabacterium rugosum</name>
    <dbReference type="NCBI Taxonomy" id="2984194"/>
    <lineage>
        <taxon>Bacteria</taxon>
        <taxon>Pseudomonadati</taxon>
        <taxon>Pseudomonadota</taxon>
        <taxon>Betaproteobacteria</taxon>
        <taxon>Burkholderiales</taxon>
        <taxon>Sphaerotilaceae</taxon>
        <taxon>Pseudaquabacterium</taxon>
    </lineage>
</organism>
<evidence type="ECO:0000256" key="1">
    <source>
        <dbReference type="SAM" id="MobiDB-lite"/>
    </source>
</evidence>
<evidence type="ECO:0000313" key="4">
    <source>
        <dbReference type="Proteomes" id="UP001368500"/>
    </source>
</evidence>
<keyword evidence="2" id="KW-0732">Signal</keyword>
<dbReference type="InterPro" id="IPR009959">
    <property type="entry name" value="Cyclase_SnoaL-like"/>
</dbReference>
<keyword evidence="4" id="KW-1185">Reference proteome</keyword>
<dbReference type="Proteomes" id="UP001368500">
    <property type="component" value="Unassembled WGS sequence"/>
</dbReference>
<dbReference type="PROSITE" id="PS51318">
    <property type="entry name" value="TAT"/>
    <property type="match status" value="1"/>
</dbReference>
<dbReference type="EMBL" id="JBBUTF010000006">
    <property type="protein sequence ID" value="MEK8025887.1"/>
    <property type="molecule type" value="Genomic_DNA"/>
</dbReference>
<dbReference type="Pfam" id="PF07366">
    <property type="entry name" value="SnoaL"/>
    <property type="match status" value="1"/>
</dbReference>
<proteinExistence type="predicted"/>
<feature type="chain" id="PRO_5046120375" evidence="2">
    <location>
        <begin position="36"/>
        <end position="197"/>
    </location>
</feature>
<accession>A0ABU9B7N4</accession>